<dbReference type="Pfam" id="PF02661">
    <property type="entry name" value="Fic"/>
    <property type="match status" value="1"/>
</dbReference>
<keyword evidence="2" id="KW-0547">Nucleotide-binding</keyword>
<dbReference type="Gene3D" id="1.10.3290.10">
    <property type="entry name" value="Fido-like domain"/>
    <property type="match status" value="1"/>
</dbReference>
<evidence type="ECO:0000313" key="7">
    <source>
        <dbReference type="Proteomes" id="UP000238296"/>
    </source>
</evidence>
<reference evidence="5 7" key="2">
    <citation type="journal article" date="2017" name="Int. J. Syst. Evol. Microbiol.">
        <title>Mycobacterium talmoniae sp. nov., a slowly growing mycobacterium isolated from human respiratory samples.</title>
        <authorList>
            <person name="Davidson R.M."/>
            <person name="DeGroote M.A."/>
            <person name="Marola J.L."/>
            <person name="Buss S."/>
            <person name="Jones V."/>
            <person name="McNeil M.R."/>
            <person name="Freifeld A.G."/>
            <person name="Elaine Epperson L."/>
            <person name="Hasan N.A."/>
            <person name="Jackson M."/>
            <person name="Iwen P.C."/>
            <person name="Salfinger M."/>
            <person name="Strong M."/>
        </authorList>
    </citation>
    <scope>NUCLEOTIDE SEQUENCE [LARGE SCALE GENOMIC DNA]</scope>
    <source>
        <strain evidence="5 7">ATCC BAA-2683</strain>
    </source>
</reference>
<keyword evidence="5" id="KW-0548">Nucleotidyltransferase</keyword>
<dbReference type="InterPro" id="IPR036597">
    <property type="entry name" value="Fido-like_dom_sf"/>
</dbReference>
<evidence type="ECO:0000256" key="1">
    <source>
        <dbReference type="PIRSR" id="PIRSR640198-1"/>
    </source>
</evidence>
<dbReference type="EMBL" id="PPEA01000611">
    <property type="protein sequence ID" value="PQM45615.1"/>
    <property type="molecule type" value="Genomic_DNA"/>
</dbReference>
<gene>
    <name evidence="5" type="primary">fic_1</name>
    <name evidence="4" type="ORF">BKN37_07005</name>
    <name evidence="5" type="ORF">C1Y40_04206</name>
</gene>
<sequence>MAEHRELYWEPTQGRGLVARDRRGGRYPAYVPDTLCTRPIHIPAELSISAASVERQIHGLAVGPRAKSLEGISRFLLRSEAIASSMIEGIAPSPQQVAIAELAQEERIRGFSAQAGLVANNITVLRRAALELVQAPEVTVGDIIELHSSLLPDEQHHGLRTVQNWIGGSNWNPLDADFVPPPADAVPDLMDDFVTYLNGSSHGPLIQAGLVHAQFETIHPFTDGNGRVGRALIHTVLARRGLAPRAILPVSLVLATLRDSYIGGLTAFRYIGGPLSDPAVSGVATWLSRFVHAARIAVEQAERLAGEVDLLREEWNRRLADWRAEQRMRPEPRSGSATARLLGMLPEAPMLTARTVQRLLDVSFPRARDALEELAEAGVLSRKSVDRGTTGYVAREVLDLVGLAERRLASTRFDTRVSKPIRSVPALPEQ</sequence>
<name>A0A1S1NMA6_9MYCO</name>
<feature type="active site" evidence="1">
    <location>
        <position position="219"/>
    </location>
</feature>
<dbReference type="EC" id="2.7.7.-" evidence="5"/>
<dbReference type="RefSeq" id="WP_071023749.1">
    <property type="nucleotide sequence ID" value="NZ_MLQM01000023.1"/>
</dbReference>
<dbReference type="Proteomes" id="UP000179734">
    <property type="component" value="Unassembled WGS sequence"/>
</dbReference>
<dbReference type="GO" id="GO:0016779">
    <property type="term" value="F:nucleotidyltransferase activity"/>
    <property type="evidence" value="ECO:0007669"/>
    <property type="project" value="UniProtKB-KW"/>
</dbReference>
<dbReference type="PANTHER" id="PTHR13504">
    <property type="entry name" value="FIDO DOMAIN-CONTAINING PROTEIN DDB_G0283145"/>
    <property type="match status" value="1"/>
</dbReference>
<reference evidence="4 6" key="1">
    <citation type="submission" date="2016-10" db="EMBL/GenBank/DDBJ databases">
        <title>Genome sequence of Mycobacterium talmonii.</title>
        <authorList>
            <person name="Greninger A.L."/>
            <person name="Elliott B."/>
            <person name="Vasireddy S."/>
            <person name="Vasireddy R."/>
        </authorList>
    </citation>
    <scope>NUCLEOTIDE SEQUENCE [LARGE SCALE GENOMIC DNA]</scope>
    <source>
        <strain evidence="4">MO-5499</strain>
        <strain evidence="6">NE-TNMC-100812</strain>
    </source>
</reference>
<keyword evidence="5" id="KW-0808">Transferase</keyword>
<keyword evidence="6" id="KW-1185">Reference proteome</keyword>
<organism evidence="4 6">
    <name type="scientific">Mycobacterium talmoniae</name>
    <dbReference type="NCBI Taxonomy" id="1858794"/>
    <lineage>
        <taxon>Bacteria</taxon>
        <taxon>Bacillati</taxon>
        <taxon>Actinomycetota</taxon>
        <taxon>Actinomycetes</taxon>
        <taxon>Mycobacteriales</taxon>
        <taxon>Mycobacteriaceae</taxon>
        <taxon>Mycobacterium</taxon>
    </lineage>
</organism>
<dbReference type="InterPro" id="IPR040198">
    <property type="entry name" value="Fido_containing"/>
</dbReference>
<evidence type="ECO:0000313" key="4">
    <source>
        <dbReference type="EMBL" id="OHV05118.1"/>
    </source>
</evidence>
<feature type="domain" description="Fido" evidence="3">
    <location>
        <begin position="138"/>
        <end position="289"/>
    </location>
</feature>
<dbReference type="AlphaFoldDB" id="A0A1S1NMA6"/>
<evidence type="ECO:0000256" key="2">
    <source>
        <dbReference type="PIRSR" id="PIRSR640198-2"/>
    </source>
</evidence>
<dbReference type="PANTHER" id="PTHR13504:SF38">
    <property type="entry name" value="FIDO DOMAIN-CONTAINING PROTEIN"/>
    <property type="match status" value="1"/>
</dbReference>
<accession>A0A1S1NMA6</accession>
<evidence type="ECO:0000313" key="6">
    <source>
        <dbReference type="Proteomes" id="UP000179734"/>
    </source>
</evidence>
<dbReference type="GO" id="GO:0005524">
    <property type="term" value="F:ATP binding"/>
    <property type="evidence" value="ECO:0007669"/>
    <property type="project" value="UniProtKB-KW"/>
</dbReference>
<keyword evidence="2" id="KW-0067">ATP-binding</keyword>
<dbReference type="SUPFAM" id="SSF140931">
    <property type="entry name" value="Fic-like"/>
    <property type="match status" value="1"/>
</dbReference>
<comment type="caution">
    <text evidence="4">The sequence shown here is derived from an EMBL/GenBank/DDBJ whole genome shotgun (WGS) entry which is preliminary data.</text>
</comment>
<evidence type="ECO:0000313" key="5">
    <source>
        <dbReference type="EMBL" id="PQM45615.1"/>
    </source>
</evidence>
<reference evidence="5" key="3">
    <citation type="submission" date="2018-01" db="EMBL/GenBank/DDBJ databases">
        <authorList>
            <person name="Gaut B.S."/>
            <person name="Morton B.R."/>
            <person name="Clegg M.T."/>
            <person name="Duvall M.R."/>
        </authorList>
    </citation>
    <scope>NUCLEOTIDE SEQUENCE</scope>
    <source>
        <strain evidence="5">ATCC BAA-2683</strain>
    </source>
</reference>
<evidence type="ECO:0000259" key="3">
    <source>
        <dbReference type="PROSITE" id="PS51459"/>
    </source>
</evidence>
<dbReference type="InterPro" id="IPR003812">
    <property type="entry name" value="Fido"/>
</dbReference>
<protein>
    <submittedName>
        <fullName evidence="5">Adenosine monophosphate-protein transferase SoFic</fullName>
        <ecNumber evidence="5">2.7.7.-</ecNumber>
    </submittedName>
    <submittedName>
        <fullName evidence="4">Cell filamentation protein Fic</fullName>
    </submittedName>
</protein>
<dbReference type="Proteomes" id="UP000238296">
    <property type="component" value="Unassembled WGS sequence"/>
</dbReference>
<feature type="binding site" evidence="2">
    <location>
        <begin position="223"/>
        <end position="230"/>
    </location>
    <ligand>
        <name>ATP</name>
        <dbReference type="ChEBI" id="CHEBI:30616"/>
    </ligand>
</feature>
<proteinExistence type="predicted"/>
<dbReference type="EMBL" id="MLQM01000023">
    <property type="protein sequence ID" value="OHV05118.1"/>
    <property type="molecule type" value="Genomic_DNA"/>
</dbReference>
<dbReference type="PROSITE" id="PS51459">
    <property type="entry name" value="FIDO"/>
    <property type="match status" value="1"/>
</dbReference>